<proteinExistence type="predicted"/>
<organism evidence="1 2">
    <name type="scientific">SAR86 cluster bacterium</name>
    <dbReference type="NCBI Taxonomy" id="2030880"/>
    <lineage>
        <taxon>Bacteria</taxon>
        <taxon>Pseudomonadati</taxon>
        <taxon>Pseudomonadota</taxon>
        <taxon>Gammaproteobacteria</taxon>
        <taxon>SAR86 cluster</taxon>
    </lineage>
</organism>
<evidence type="ECO:0000313" key="1">
    <source>
        <dbReference type="EMBL" id="PCH58946.1"/>
    </source>
</evidence>
<comment type="caution">
    <text evidence="1">The sequence shown here is derived from an EMBL/GenBank/DDBJ whole genome shotgun (WGS) entry which is preliminary data.</text>
</comment>
<accession>A0A2A4MH64</accession>
<dbReference type="EMBL" id="NVQR01000146">
    <property type="protein sequence ID" value="PCH58946.1"/>
    <property type="molecule type" value="Genomic_DNA"/>
</dbReference>
<evidence type="ECO:0008006" key="3">
    <source>
        <dbReference type="Google" id="ProtNLM"/>
    </source>
</evidence>
<name>A0A2A4MH64_9GAMM</name>
<dbReference type="Proteomes" id="UP000218172">
    <property type="component" value="Unassembled WGS sequence"/>
</dbReference>
<gene>
    <name evidence="1" type="ORF">COC19_08040</name>
</gene>
<protein>
    <recommendedName>
        <fullName evidence="3">GNAT family N-acetyltransferase</fullName>
    </recommendedName>
</protein>
<dbReference type="AlphaFoldDB" id="A0A2A4MH64"/>
<evidence type="ECO:0000313" key="2">
    <source>
        <dbReference type="Proteomes" id="UP000218172"/>
    </source>
</evidence>
<reference evidence="2" key="1">
    <citation type="submission" date="2017-08" db="EMBL/GenBank/DDBJ databases">
        <title>A dynamic microbial community with high functional redundancy inhabits the cold, oxic subseafloor aquifer.</title>
        <authorList>
            <person name="Tully B.J."/>
            <person name="Wheat C.G."/>
            <person name="Glazer B.T."/>
            <person name="Huber J.A."/>
        </authorList>
    </citation>
    <scope>NUCLEOTIDE SEQUENCE [LARGE SCALE GENOMIC DNA]</scope>
</reference>
<sequence>MDKITSKLSFKTITSEEETSQFLDKIEDQTDVKLPTEYANNSKIVGVFLQNELVGGYMLVTKPYFRSLLFVPDKIKIQHPFFKNDEYEMMEVNGLWLGAAIKTPKLQYRFWMHLVKDIFLAKKKYLLLMSDSKNKNIEYIHNLTKPEIFYQGAPDLMAGDKSHSSIRVGFTTRWSLVLNAPKYFLELKSRQSRVKKGAKQRAFNRAIKQD</sequence>